<reference evidence="1 2" key="2">
    <citation type="journal article" date="2016" name="Genome Announc.">
        <title>Complete Genome Sequence of Sphingopyxis macrogoltabida Strain 203N (NBRC 111659), a Polyethylene Glycol Degrader.</title>
        <authorList>
            <person name="Ohtsubo Y."/>
            <person name="Nonoyama S."/>
            <person name="Nagata Y."/>
            <person name="Numata M."/>
            <person name="Tsuchikane K."/>
            <person name="Hosoyama A."/>
            <person name="Yamazoe A."/>
            <person name="Tsuda M."/>
            <person name="Fujita N."/>
            <person name="Kawai F."/>
        </authorList>
    </citation>
    <scope>NUCLEOTIDE SEQUENCE [LARGE SCALE GENOMIC DNA]</scope>
    <source>
        <strain evidence="1 2">203N</strain>
    </source>
</reference>
<evidence type="ECO:0000313" key="2">
    <source>
        <dbReference type="Proteomes" id="UP000076088"/>
    </source>
</evidence>
<dbReference type="EMBL" id="CP013344">
    <property type="protein sequence ID" value="AMU90363.1"/>
    <property type="molecule type" value="Genomic_DNA"/>
</dbReference>
<keyword evidence="2" id="KW-1185">Reference proteome</keyword>
<gene>
    <name evidence="1" type="ORF">ATM17_15155</name>
</gene>
<evidence type="ECO:0000313" key="1">
    <source>
        <dbReference type="EMBL" id="AMU90363.1"/>
    </source>
</evidence>
<proteinExistence type="predicted"/>
<protein>
    <submittedName>
        <fullName evidence="1">Uncharacterized protein</fullName>
    </submittedName>
</protein>
<sequence>MMRLAYEQSPVEAAWAAFDAARIRLHAMYDFAVEEADTMAGSADRCKLAIEVWRLQKEFEALLAADTGPESAA</sequence>
<accession>A0AAC9FFR8</accession>
<organism evidence="1 2">
    <name type="scientific">Sphingopyxis macrogoltabida</name>
    <name type="common">Sphingomonas macrogoltabidus</name>
    <dbReference type="NCBI Taxonomy" id="33050"/>
    <lineage>
        <taxon>Bacteria</taxon>
        <taxon>Pseudomonadati</taxon>
        <taxon>Pseudomonadota</taxon>
        <taxon>Alphaproteobacteria</taxon>
        <taxon>Sphingomonadales</taxon>
        <taxon>Sphingomonadaceae</taxon>
        <taxon>Sphingopyxis</taxon>
    </lineage>
</organism>
<dbReference type="Proteomes" id="UP000076088">
    <property type="component" value="Chromosome"/>
</dbReference>
<reference evidence="2" key="1">
    <citation type="submission" date="2015-11" db="EMBL/GenBank/DDBJ databases">
        <title>Complete genome sequence of a polyethylene-glycol degrader Sphingopyxis macrogoltabida 203N (NBRC 111659).</title>
        <authorList>
            <person name="Yoshiyuki O."/>
            <person name="Shouta N."/>
            <person name="Nagata Y."/>
            <person name="Numata M."/>
            <person name="Tsuchikane K."/>
            <person name="Hosoyama A."/>
            <person name="Yamazoe A."/>
            <person name="Tsuda M."/>
            <person name="Fujita N."/>
            <person name="Kawai F."/>
        </authorList>
    </citation>
    <scope>NUCLEOTIDE SEQUENCE [LARGE SCALE GENOMIC DNA]</scope>
    <source>
        <strain evidence="2">203N</strain>
    </source>
</reference>
<dbReference type="RefSeq" id="WP_054729118.1">
    <property type="nucleotide sequence ID" value="NZ_CP009429.1"/>
</dbReference>
<dbReference type="AlphaFoldDB" id="A0AAC9FFR8"/>
<name>A0AAC9FFR8_SPHMC</name>
<dbReference type="KEGG" id="smaz:LH19_14555"/>